<evidence type="ECO:0000256" key="7">
    <source>
        <dbReference type="ARBA" id="ARBA00022989"/>
    </source>
</evidence>
<organism evidence="12 13">
    <name type="scientific">Desulfofundulus australicus DSM 11792</name>
    <dbReference type="NCBI Taxonomy" id="1121425"/>
    <lineage>
        <taxon>Bacteria</taxon>
        <taxon>Bacillati</taxon>
        <taxon>Bacillota</taxon>
        <taxon>Clostridia</taxon>
        <taxon>Eubacteriales</taxon>
        <taxon>Peptococcaceae</taxon>
        <taxon>Desulfofundulus</taxon>
    </lineage>
</organism>
<evidence type="ECO:0000256" key="10">
    <source>
        <dbReference type="RuleBase" id="RU000594"/>
    </source>
</evidence>
<dbReference type="EMBL" id="FQUW01000051">
    <property type="protein sequence ID" value="SHF67494.1"/>
    <property type="molecule type" value="Genomic_DNA"/>
</dbReference>
<keyword evidence="13" id="KW-1185">Reference proteome</keyword>
<dbReference type="Pfam" id="PF01252">
    <property type="entry name" value="Peptidase_A8"/>
    <property type="match status" value="1"/>
</dbReference>
<comment type="caution">
    <text evidence="9">Lacks conserved residue(s) required for the propagation of feature annotation.</text>
</comment>
<comment type="subcellular location">
    <subcellularLocation>
        <location evidence="9">Cell membrane</location>
        <topology evidence="9">Multi-pass membrane protein</topology>
    </subcellularLocation>
</comment>
<dbReference type="UniPathway" id="UPA00665"/>
<evidence type="ECO:0000256" key="5">
    <source>
        <dbReference type="ARBA" id="ARBA00022750"/>
    </source>
</evidence>
<dbReference type="HAMAP" id="MF_00161">
    <property type="entry name" value="LspA"/>
    <property type="match status" value="1"/>
</dbReference>
<evidence type="ECO:0000256" key="2">
    <source>
        <dbReference type="ARBA" id="ARBA00022475"/>
    </source>
</evidence>
<keyword evidence="5 9" id="KW-0064">Aspartyl protease</keyword>
<evidence type="ECO:0000256" key="4">
    <source>
        <dbReference type="ARBA" id="ARBA00022692"/>
    </source>
</evidence>
<evidence type="ECO:0000256" key="8">
    <source>
        <dbReference type="ARBA" id="ARBA00023136"/>
    </source>
</evidence>
<dbReference type="NCBIfam" id="TIGR00077">
    <property type="entry name" value="lspA"/>
    <property type="match status" value="1"/>
</dbReference>
<evidence type="ECO:0000256" key="3">
    <source>
        <dbReference type="ARBA" id="ARBA00022670"/>
    </source>
</evidence>
<reference evidence="13" key="1">
    <citation type="submission" date="2016-11" db="EMBL/GenBank/DDBJ databases">
        <authorList>
            <person name="Varghese N."/>
            <person name="Submissions S."/>
        </authorList>
    </citation>
    <scope>NUCLEOTIDE SEQUENCE [LARGE SCALE GENOMIC DNA]</scope>
    <source>
        <strain evidence="13">DSM 11792</strain>
    </source>
</reference>
<gene>
    <name evidence="9" type="primary">lspA</name>
    <name evidence="12" type="ORF">SAMN02745218_02851</name>
</gene>
<accession>A0A1M5DKQ5</accession>
<dbReference type="GO" id="GO:0004190">
    <property type="term" value="F:aspartic-type endopeptidase activity"/>
    <property type="evidence" value="ECO:0007669"/>
    <property type="project" value="UniProtKB-UniRule"/>
</dbReference>
<evidence type="ECO:0000313" key="12">
    <source>
        <dbReference type="EMBL" id="SHF67494.1"/>
    </source>
</evidence>
<name>A0A1M5DKQ5_9FIRM</name>
<comment type="similarity">
    <text evidence="1 9 11">Belongs to the peptidase A8 family.</text>
</comment>
<feature type="transmembrane region" description="Helical" evidence="9">
    <location>
        <begin position="121"/>
        <end position="140"/>
    </location>
</feature>
<comment type="pathway">
    <text evidence="9">Protein modification; lipoprotein biosynthesis (signal peptide cleavage).</text>
</comment>
<feature type="transmembrane region" description="Helical" evidence="9">
    <location>
        <begin position="48"/>
        <end position="72"/>
    </location>
</feature>
<dbReference type="GO" id="GO:0006508">
    <property type="term" value="P:proteolysis"/>
    <property type="evidence" value="ECO:0007669"/>
    <property type="project" value="UniProtKB-KW"/>
</dbReference>
<keyword evidence="7 9" id="KW-1133">Transmembrane helix</keyword>
<evidence type="ECO:0000256" key="1">
    <source>
        <dbReference type="ARBA" id="ARBA00006139"/>
    </source>
</evidence>
<dbReference type="AlphaFoldDB" id="A0A1M5DKQ5"/>
<dbReference type="EC" id="3.4.23.36" evidence="9"/>
<evidence type="ECO:0000313" key="13">
    <source>
        <dbReference type="Proteomes" id="UP000184196"/>
    </source>
</evidence>
<dbReference type="GO" id="GO:0005886">
    <property type="term" value="C:plasma membrane"/>
    <property type="evidence" value="ECO:0007669"/>
    <property type="project" value="UniProtKB-SubCell"/>
</dbReference>
<feature type="active site" evidence="9">
    <location>
        <position position="125"/>
    </location>
</feature>
<keyword evidence="8 9" id="KW-0472">Membrane</keyword>
<keyword evidence="6 9" id="KW-0378">Hydrolase</keyword>
<keyword evidence="3 9" id="KW-0645">Protease</keyword>
<comment type="catalytic activity">
    <reaction evidence="9 10">
        <text>Release of signal peptides from bacterial membrane prolipoproteins. Hydrolyzes -Xaa-Yaa-Zaa-|-(S,diacylglyceryl)Cys-, in which Xaa is hydrophobic (preferably Leu), and Yaa (Ala or Ser) and Zaa (Gly or Ala) have small, neutral side chains.</text>
        <dbReference type="EC" id="3.4.23.36"/>
    </reaction>
</comment>
<dbReference type="InterPro" id="IPR001872">
    <property type="entry name" value="Peptidase_A8"/>
</dbReference>
<comment type="function">
    <text evidence="9 10">This protein specifically catalyzes the removal of signal peptides from prolipoproteins.</text>
</comment>
<evidence type="ECO:0000256" key="6">
    <source>
        <dbReference type="ARBA" id="ARBA00022801"/>
    </source>
</evidence>
<dbReference type="Proteomes" id="UP000184196">
    <property type="component" value="Unassembled WGS sequence"/>
</dbReference>
<sequence>MFFWLTALIVLVVDQFSKGLVQYLMYEGQSVPVIPHVFHLTYVRNPGAAFGLFAHRTAFFIVATLLVVAGAVAGALRLPPGHRLLRLSLGLVVGGAIGNLIDRLRFGLVVDFLDFRIWPVFNLADTAIVTGAFLLLYTLWREERERKGGEN</sequence>
<proteinExistence type="inferred from homology"/>
<dbReference type="PRINTS" id="PR00781">
    <property type="entry name" value="LIPOSIGPTASE"/>
</dbReference>
<keyword evidence="4 9" id="KW-0812">Transmembrane</keyword>
<dbReference type="RefSeq" id="WP_073167469.1">
    <property type="nucleotide sequence ID" value="NZ_FQUW01000051.1"/>
</dbReference>
<evidence type="ECO:0000256" key="11">
    <source>
        <dbReference type="RuleBase" id="RU004181"/>
    </source>
</evidence>
<feature type="transmembrane region" description="Helical" evidence="9">
    <location>
        <begin position="84"/>
        <end position="101"/>
    </location>
</feature>
<protein>
    <recommendedName>
        <fullName evidence="9">Lipoprotein signal peptidase</fullName>
        <ecNumber evidence="9">3.4.23.36</ecNumber>
    </recommendedName>
    <alternativeName>
        <fullName evidence="9">Prolipoprotein signal peptidase</fullName>
    </alternativeName>
    <alternativeName>
        <fullName evidence="9">Signal peptidase II</fullName>
        <shortName evidence="9">SPase II</shortName>
    </alternativeName>
</protein>
<feature type="active site" evidence="9">
    <location>
        <position position="111"/>
    </location>
</feature>
<keyword evidence="2 9" id="KW-1003">Cell membrane</keyword>
<evidence type="ECO:0000256" key="9">
    <source>
        <dbReference type="HAMAP-Rule" id="MF_00161"/>
    </source>
</evidence>
<dbReference type="PROSITE" id="PS00855">
    <property type="entry name" value="SPASE_II"/>
    <property type="match status" value="1"/>
</dbReference>
<dbReference type="PANTHER" id="PTHR33695:SF1">
    <property type="entry name" value="LIPOPROTEIN SIGNAL PEPTIDASE"/>
    <property type="match status" value="1"/>
</dbReference>
<dbReference type="PANTHER" id="PTHR33695">
    <property type="entry name" value="LIPOPROTEIN SIGNAL PEPTIDASE"/>
    <property type="match status" value="1"/>
</dbReference>